<accession>A0A5S3PNL6</accession>
<feature type="signal peptide" evidence="1">
    <location>
        <begin position="1"/>
        <end position="23"/>
    </location>
</feature>
<dbReference type="Pfam" id="PF13715">
    <property type="entry name" value="CarbopepD_reg_2"/>
    <property type="match status" value="1"/>
</dbReference>
<dbReference type="GO" id="GO:0004180">
    <property type="term" value="F:carboxypeptidase activity"/>
    <property type="evidence" value="ECO:0007669"/>
    <property type="project" value="UniProtKB-KW"/>
</dbReference>
<evidence type="ECO:0000313" key="2">
    <source>
        <dbReference type="EMBL" id="TMM56068.1"/>
    </source>
</evidence>
<keyword evidence="1" id="KW-0732">Signal</keyword>
<dbReference type="Proteomes" id="UP000310314">
    <property type="component" value="Unassembled WGS sequence"/>
</dbReference>
<protein>
    <submittedName>
        <fullName evidence="2">Carboxypeptidase-like regulatory domain-containing protein</fullName>
    </submittedName>
</protein>
<dbReference type="OrthoDB" id="1157021at2"/>
<keyword evidence="2" id="KW-0645">Protease</keyword>
<keyword evidence="2" id="KW-0121">Carboxypeptidase</keyword>
<proteinExistence type="predicted"/>
<evidence type="ECO:0000256" key="1">
    <source>
        <dbReference type="SAM" id="SignalP"/>
    </source>
</evidence>
<evidence type="ECO:0000313" key="3">
    <source>
        <dbReference type="Proteomes" id="UP000310314"/>
    </source>
</evidence>
<reference evidence="2 3" key="1">
    <citation type="submission" date="2019-05" db="EMBL/GenBank/DDBJ databases">
        <authorList>
            <person name="Zhang J.-Y."/>
            <person name="Feg X."/>
            <person name="Du Z.-J."/>
        </authorList>
    </citation>
    <scope>NUCLEOTIDE SEQUENCE [LARGE SCALE GENOMIC DNA]</scope>
    <source>
        <strain evidence="2 3">RZ26</strain>
    </source>
</reference>
<dbReference type="SUPFAM" id="SSF49464">
    <property type="entry name" value="Carboxypeptidase regulatory domain-like"/>
    <property type="match status" value="1"/>
</dbReference>
<sequence>MKPISMKFSFLTLFILFVNFTIAQTVTIADSLNQEPIPFATISFGNGLGNFADEDGRFSFSREKYSDVDTLFISAMGYAEKAILTINLPEIISLKPEVSQLNEVIVSAPKNGKFKLRKRKPVSHSDIFASWLPTVESEVAVLFKRYEGEPTQISKLLLPINAESKYKSKGKGKFATIFRVNFYENNNSFPGEPIGYENVVFSVNEKEDKVFELNLSSKSIYIPEDGIFVSLQVLGYANAKGRLAQTKQYREIKTARGVQKISTSFRPLLPFSDKLAGQHTYVRRIFLNNKKWQIFDESYNAKSKLIQTGHRNYGMGAELKVFAK</sequence>
<dbReference type="InterPro" id="IPR008969">
    <property type="entry name" value="CarboxyPept-like_regulatory"/>
</dbReference>
<gene>
    <name evidence="2" type="ORF">FEE95_15655</name>
</gene>
<dbReference type="EMBL" id="VATY01000003">
    <property type="protein sequence ID" value="TMM56068.1"/>
    <property type="molecule type" value="Genomic_DNA"/>
</dbReference>
<name>A0A5S3PNL6_9FLAO</name>
<comment type="caution">
    <text evidence="2">The sequence shown here is derived from an EMBL/GenBank/DDBJ whole genome shotgun (WGS) entry which is preliminary data.</text>
</comment>
<keyword evidence="2" id="KW-0378">Hydrolase</keyword>
<organism evidence="2 3">
    <name type="scientific">Maribacter algarum</name>
    <name type="common">ex Zhang et al. 2020</name>
    <dbReference type="NCBI Taxonomy" id="2578118"/>
    <lineage>
        <taxon>Bacteria</taxon>
        <taxon>Pseudomonadati</taxon>
        <taxon>Bacteroidota</taxon>
        <taxon>Flavobacteriia</taxon>
        <taxon>Flavobacteriales</taxon>
        <taxon>Flavobacteriaceae</taxon>
        <taxon>Maribacter</taxon>
    </lineage>
</organism>
<feature type="chain" id="PRO_5024277659" evidence="1">
    <location>
        <begin position="24"/>
        <end position="324"/>
    </location>
</feature>
<keyword evidence="3" id="KW-1185">Reference proteome</keyword>
<dbReference type="AlphaFoldDB" id="A0A5S3PNL6"/>